<dbReference type="Gene3D" id="1.25.40.20">
    <property type="entry name" value="Ankyrin repeat-containing domain"/>
    <property type="match status" value="2"/>
</dbReference>
<dbReference type="PANTHER" id="PTHR24171:SF11">
    <property type="entry name" value="26S PROTEASOME NON-ATPASE REGULATORY SUBUNIT 10"/>
    <property type="match status" value="1"/>
</dbReference>
<dbReference type="SUPFAM" id="SSF48403">
    <property type="entry name" value="Ankyrin repeat"/>
    <property type="match status" value="1"/>
</dbReference>
<evidence type="ECO:0000256" key="4">
    <source>
        <dbReference type="SAM" id="MobiDB-lite"/>
    </source>
</evidence>
<evidence type="ECO:0000313" key="6">
    <source>
        <dbReference type="Proteomes" id="UP000017184"/>
    </source>
</evidence>
<accession>U5NBW4</accession>
<dbReference type="AlphaFoldDB" id="U5NBW4"/>
<dbReference type="InterPro" id="IPR002110">
    <property type="entry name" value="Ankyrin_rpt"/>
</dbReference>
<dbReference type="Proteomes" id="UP000017184">
    <property type="component" value="Chromosome"/>
</dbReference>
<gene>
    <name evidence="5" type="ORF">Cenrod_1648</name>
</gene>
<dbReference type="GO" id="GO:0085020">
    <property type="term" value="P:protein K6-linked ubiquitination"/>
    <property type="evidence" value="ECO:0007669"/>
    <property type="project" value="TreeGrafter"/>
</dbReference>
<proteinExistence type="predicted"/>
<dbReference type="InterPro" id="IPR036770">
    <property type="entry name" value="Ankyrin_rpt-contain_sf"/>
</dbReference>
<dbReference type="eggNOG" id="COG0666">
    <property type="taxonomic scope" value="Bacteria"/>
</dbReference>
<dbReference type="Pfam" id="PF12796">
    <property type="entry name" value="Ank_2"/>
    <property type="match status" value="1"/>
</dbReference>
<dbReference type="PROSITE" id="PS50297">
    <property type="entry name" value="ANK_REP_REGION"/>
    <property type="match status" value="2"/>
</dbReference>
<protein>
    <submittedName>
        <fullName evidence="5">Uncharacterized protein</fullName>
    </submittedName>
</protein>
<dbReference type="PANTHER" id="PTHR24171">
    <property type="entry name" value="ANKYRIN REPEAT DOMAIN-CONTAINING PROTEIN 39-RELATED"/>
    <property type="match status" value="1"/>
</dbReference>
<dbReference type="EMBL" id="CP004885">
    <property type="protein sequence ID" value="AGX87733.1"/>
    <property type="molecule type" value="Genomic_DNA"/>
</dbReference>
<dbReference type="STRING" id="946483.Cenrod_1648"/>
<organism evidence="5 6">
    <name type="scientific">Candidatus Symbiobacter mobilis CR</name>
    <dbReference type="NCBI Taxonomy" id="946483"/>
    <lineage>
        <taxon>Bacteria</taxon>
        <taxon>Pseudomonadati</taxon>
        <taxon>Pseudomonadota</taxon>
        <taxon>Betaproteobacteria</taxon>
        <taxon>Burkholderiales</taxon>
        <taxon>Comamonadaceae</taxon>
    </lineage>
</organism>
<dbReference type="HOGENOM" id="CLU_628047_0_0_4"/>
<dbReference type="KEGG" id="cbx:Cenrod_1648"/>
<name>U5NBW4_9BURK</name>
<dbReference type="GO" id="GO:0004842">
    <property type="term" value="F:ubiquitin-protein transferase activity"/>
    <property type="evidence" value="ECO:0007669"/>
    <property type="project" value="TreeGrafter"/>
</dbReference>
<feature type="repeat" description="ANK" evidence="3">
    <location>
        <begin position="117"/>
        <end position="149"/>
    </location>
</feature>
<keyword evidence="6" id="KW-1185">Reference proteome</keyword>
<feature type="repeat" description="ANK" evidence="3">
    <location>
        <begin position="151"/>
        <end position="183"/>
    </location>
</feature>
<dbReference type="SMART" id="SM00248">
    <property type="entry name" value="ANK"/>
    <property type="match status" value="4"/>
</dbReference>
<keyword evidence="1" id="KW-0677">Repeat</keyword>
<feature type="region of interest" description="Disordered" evidence="4">
    <location>
        <begin position="1"/>
        <end position="24"/>
    </location>
</feature>
<evidence type="ECO:0000313" key="5">
    <source>
        <dbReference type="EMBL" id="AGX87733.1"/>
    </source>
</evidence>
<evidence type="ECO:0000256" key="2">
    <source>
        <dbReference type="ARBA" id="ARBA00023043"/>
    </source>
</evidence>
<feature type="compositionally biased region" description="Low complexity" evidence="4">
    <location>
        <begin position="7"/>
        <end position="17"/>
    </location>
</feature>
<evidence type="ECO:0000256" key="1">
    <source>
        <dbReference type="ARBA" id="ARBA00022737"/>
    </source>
</evidence>
<evidence type="ECO:0000256" key="3">
    <source>
        <dbReference type="PROSITE-ProRule" id="PRU00023"/>
    </source>
</evidence>
<reference evidence="5 6" key="1">
    <citation type="journal article" date="2013" name="Genome Biol.">
        <title>Genomic analysis reveals key aspects of prokaryotic symbiosis in the phototrophic consortium "Chlorochromatium aggregatum".</title>
        <authorList>
            <person name="Liu Z."/>
            <person name="Muller J."/>
            <person name="Li T."/>
            <person name="Alvey R.M."/>
            <person name="Vogl K."/>
            <person name="Frigaard N.U."/>
            <person name="Rockwell N.C."/>
            <person name="Boyd E.S."/>
            <person name="Tomsho L.P."/>
            <person name="Schuster S.C."/>
            <person name="Henke P."/>
            <person name="Rohde M."/>
            <person name="Overmann J."/>
            <person name="Bryant D.A."/>
        </authorList>
    </citation>
    <scope>NUCLEOTIDE SEQUENCE [LARGE SCALE GENOMIC DNA]</scope>
    <source>
        <strain evidence="5">CR</strain>
    </source>
</reference>
<sequence>MDRRDYAAATACATSGANPNERDAGGRGPLNRLIWFGRDLSVIDQAEHPLIEALIDAGADLNVRPPQQEASAFEALLEFGDRTTARSLVRRMLLRPVHPADPNVSVSMQHTPPQGHRRLTPLLWAIKVGDAEMVTFLLKKGADPDFIPVRGMGTPMHHAVFYNRPEILRLLYQHGANILTVSPAPILEMVNNGVMTDLETLRTLLELGALNVLENQEAWLRRALSLRIGNQKPLTQAQFELLAPYLQIDFGQPQSLFLEQLLDNTARAQRATGANLPAFRAAFLHALNHNANPNGSCTLTRANATLLEMLVVIGRGDLALEKALIDHGANPNLADKDGDTPLHQIAYDRIDLQAMQATRCPDPKDARFLSIDTTKERASQPQRDDAIKTQATCEAIQQRLNRLDELEQLLLANGANPALKNAKGLTPGDCMREKRP</sequence>
<keyword evidence="2 3" id="KW-0040">ANK repeat</keyword>
<dbReference type="PROSITE" id="PS50088">
    <property type="entry name" value="ANK_REPEAT"/>
    <property type="match status" value="2"/>
</dbReference>